<evidence type="ECO:0000313" key="1">
    <source>
        <dbReference type="EMBL" id="GFS76023.1"/>
    </source>
</evidence>
<proteinExistence type="predicted"/>
<evidence type="ECO:0000313" key="2">
    <source>
        <dbReference type="Proteomes" id="UP000887013"/>
    </source>
</evidence>
<accession>A0A8X6MSU3</accession>
<organism evidence="1 2">
    <name type="scientific">Nephila pilipes</name>
    <name type="common">Giant wood spider</name>
    <name type="synonym">Nephila maculata</name>
    <dbReference type="NCBI Taxonomy" id="299642"/>
    <lineage>
        <taxon>Eukaryota</taxon>
        <taxon>Metazoa</taxon>
        <taxon>Ecdysozoa</taxon>
        <taxon>Arthropoda</taxon>
        <taxon>Chelicerata</taxon>
        <taxon>Arachnida</taxon>
        <taxon>Araneae</taxon>
        <taxon>Araneomorphae</taxon>
        <taxon>Entelegynae</taxon>
        <taxon>Araneoidea</taxon>
        <taxon>Nephilidae</taxon>
        <taxon>Nephila</taxon>
    </lineage>
</organism>
<dbReference type="AlphaFoldDB" id="A0A8X6MSU3"/>
<name>A0A8X6MSU3_NEPPI</name>
<reference evidence="1" key="1">
    <citation type="submission" date="2020-08" db="EMBL/GenBank/DDBJ databases">
        <title>Multicomponent nature underlies the extraordinary mechanical properties of spider dragline silk.</title>
        <authorList>
            <person name="Kono N."/>
            <person name="Nakamura H."/>
            <person name="Mori M."/>
            <person name="Yoshida Y."/>
            <person name="Ohtoshi R."/>
            <person name="Malay A.D."/>
            <person name="Moran D.A.P."/>
            <person name="Tomita M."/>
            <person name="Numata K."/>
            <person name="Arakawa K."/>
        </authorList>
    </citation>
    <scope>NUCLEOTIDE SEQUENCE</scope>
</reference>
<protein>
    <submittedName>
        <fullName evidence="1">Uncharacterized protein</fullName>
    </submittedName>
</protein>
<gene>
    <name evidence="1" type="ORF">NPIL_302961</name>
</gene>
<keyword evidence="2" id="KW-1185">Reference proteome</keyword>
<sequence>MKKNGHQRMSKADKEWIKYVLRKQQNNMQLDLRMHVCEYGNHVLQHQMCSVLNKENTIGYKWLKDVNKEKEYQPYNRLAFWYNTGGDYSLSRHVLIGTMTVVILIARL</sequence>
<dbReference type="EMBL" id="BMAW01096698">
    <property type="protein sequence ID" value="GFS76023.1"/>
    <property type="molecule type" value="Genomic_DNA"/>
</dbReference>
<dbReference type="Proteomes" id="UP000887013">
    <property type="component" value="Unassembled WGS sequence"/>
</dbReference>
<comment type="caution">
    <text evidence="1">The sequence shown here is derived from an EMBL/GenBank/DDBJ whole genome shotgun (WGS) entry which is preliminary data.</text>
</comment>